<dbReference type="GO" id="GO:0043565">
    <property type="term" value="F:sequence-specific DNA binding"/>
    <property type="evidence" value="ECO:0007669"/>
    <property type="project" value="InterPro"/>
</dbReference>
<dbReference type="Pfam" id="PF02311">
    <property type="entry name" value="AraC_binding"/>
    <property type="match status" value="1"/>
</dbReference>
<dbReference type="Proteomes" id="UP000886188">
    <property type="component" value="Unassembled WGS sequence"/>
</dbReference>
<dbReference type="Gene3D" id="1.10.10.60">
    <property type="entry name" value="Homeodomain-like"/>
    <property type="match status" value="2"/>
</dbReference>
<dbReference type="SUPFAM" id="SSF46689">
    <property type="entry name" value="Homeodomain-like"/>
    <property type="match status" value="2"/>
</dbReference>
<dbReference type="InterPro" id="IPR003313">
    <property type="entry name" value="AraC-bd"/>
</dbReference>
<gene>
    <name evidence="6" type="ORF">ENH88_21950</name>
</gene>
<comment type="caution">
    <text evidence="6">The sequence shown here is derived from an EMBL/GenBank/DDBJ whole genome shotgun (WGS) entry which is preliminary data.</text>
</comment>
<protein>
    <submittedName>
        <fullName evidence="6">AraC family transcriptional regulator</fullName>
    </submittedName>
</protein>
<dbReference type="SUPFAM" id="SSF51215">
    <property type="entry name" value="Regulatory protein AraC"/>
    <property type="match status" value="1"/>
</dbReference>
<dbReference type="EMBL" id="DRGM01000210">
    <property type="protein sequence ID" value="HEA19063.1"/>
    <property type="molecule type" value="Genomic_DNA"/>
</dbReference>
<dbReference type="InterPro" id="IPR018060">
    <property type="entry name" value="HTH_AraC"/>
</dbReference>
<keyword evidence="2" id="KW-0238">DNA-binding</keyword>
<feature type="domain" description="HTH araC/xylS-type" evidence="5">
    <location>
        <begin position="176"/>
        <end position="273"/>
    </location>
</feature>
<evidence type="ECO:0000256" key="3">
    <source>
        <dbReference type="ARBA" id="ARBA00023159"/>
    </source>
</evidence>
<dbReference type="InterPro" id="IPR018062">
    <property type="entry name" value="HTH_AraC-typ_CS"/>
</dbReference>
<dbReference type="InterPro" id="IPR050204">
    <property type="entry name" value="AraC_XylS_family_regulators"/>
</dbReference>
<keyword evidence="3" id="KW-0010">Activator</keyword>
<dbReference type="PROSITE" id="PS00041">
    <property type="entry name" value="HTH_ARAC_FAMILY_1"/>
    <property type="match status" value="1"/>
</dbReference>
<dbReference type="PANTHER" id="PTHR46796">
    <property type="entry name" value="HTH-TYPE TRANSCRIPTIONAL ACTIVATOR RHAS-RELATED"/>
    <property type="match status" value="1"/>
</dbReference>
<dbReference type="SMART" id="SM00342">
    <property type="entry name" value="HTH_ARAC"/>
    <property type="match status" value="1"/>
</dbReference>
<evidence type="ECO:0000313" key="6">
    <source>
        <dbReference type="EMBL" id="HEA19063.1"/>
    </source>
</evidence>
<evidence type="ECO:0000256" key="4">
    <source>
        <dbReference type="ARBA" id="ARBA00023163"/>
    </source>
</evidence>
<name>A0A7V1D366_9GAMM</name>
<dbReference type="PANTHER" id="PTHR46796:SF2">
    <property type="entry name" value="TRANSCRIPTIONAL REGULATORY PROTEIN"/>
    <property type="match status" value="1"/>
</dbReference>
<dbReference type="PROSITE" id="PS01124">
    <property type="entry name" value="HTH_ARAC_FAMILY_2"/>
    <property type="match status" value="1"/>
</dbReference>
<keyword evidence="4" id="KW-0804">Transcription</keyword>
<dbReference type="Pfam" id="PF12833">
    <property type="entry name" value="HTH_18"/>
    <property type="match status" value="1"/>
</dbReference>
<sequence>MKQMNQFQYSNDKTLNQFTLLDAKMTDFSYSKHAHEEYSLGVTLQGRQDFFSQRAFHKSPTGGVIVFNPEDVHDGHSGLTEHLEYVMLYVHPSEFEPMFKALGYTKNAAPRVASPLLNNPVLAQQILALKRLTNNGNYTRIDGEAALFNIAHSIIKQTGCAIAALSISSKKDTLLLKAKDYIMANLVNDISIDEIAAAATLSKYHFIRLFNQQFGITPHQYVLNCRINQARKYIESGFNVSRVALDTGFADNSHLNRHFKRVFGLTPKQYQLQLSL</sequence>
<dbReference type="InterPro" id="IPR037923">
    <property type="entry name" value="HTH-like"/>
</dbReference>
<evidence type="ECO:0000256" key="2">
    <source>
        <dbReference type="ARBA" id="ARBA00023125"/>
    </source>
</evidence>
<accession>A0A7V1D366</accession>
<dbReference type="GO" id="GO:0003700">
    <property type="term" value="F:DNA-binding transcription factor activity"/>
    <property type="evidence" value="ECO:0007669"/>
    <property type="project" value="InterPro"/>
</dbReference>
<reference evidence="6" key="1">
    <citation type="journal article" date="2020" name="mSystems">
        <title>Genome- and Community-Level Interaction Insights into Carbon Utilization and Element Cycling Functions of Hydrothermarchaeota in Hydrothermal Sediment.</title>
        <authorList>
            <person name="Zhou Z."/>
            <person name="Liu Y."/>
            <person name="Xu W."/>
            <person name="Pan J."/>
            <person name="Luo Z.H."/>
            <person name="Li M."/>
        </authorList>
    </citation>
    <scope>NUCLEOTIDE SEQUENCE [LARGE SCALE GENOMIC DNA]</scope>
    <source>
        <strain evidence="6">HyVt-346</strain>
    </source>
</reference>
<proteinExistence type="predicted"/>
<dbReference type="AlphaFoldDB" id="A0A7V1D366"/>
<evidence type="ECO:0000256" key="1">
    <source>
        <dbReference type="ARBA" id="ARBA00023015"/>
    </source>
</evidence>
<evidence type="ECO:0000259" key="5">
    <source>
        <dbReference type="PROSITE" id="PS01124"/>
    </source>
</evidence>
<dbReference type="InterPro" id="IPR009057">
    <property type="entry name" value="Homeodomain-like_sf"/>
</dbReference>
<keyword evidence="1" id="KW-0805">Transcription regulation</keyword>
<organism evidence="6">
    <name type="scientific">Pseudoalteromonas prydzensis</name>
    <dbReference type="NCBI Taxonomy" id="182141"/>
    <lineage>
        <taxon>Bacteria</taxon>
        <taxon>Pseudomonadati</taxon>
        <taxon>Pseudomonadota</taxon>
        <taxon>Gammaproteobacteria</taxon>
        <taxon>Alteromonadales</taxon>
        <taxon>Pseudoalteromonadaceae</taxon>
        <taxon>Pseudoalteromonas</taxon>
    </lineage>
</organism>